<keyword evidence="3" id="KW-1185">Reference proteome</keyword>
<organism evidence="2 3">
    <name type="scientific">Polyangium spumosum</name>
    <dbReference type="NCBI Taxonomy" id="889282"/>
    <lineage>
        <taxon>Bacteria</taxon>
        <taxon>Pseudomonadati</taxon>
        <taxon>Myxococcota</taxon>
        <taxon>Polyangia</taxon>
        <taxon>Polyangiales</taxon>
        <taxon>Polyangiaceae</taxon>
        <taxon>Polyangium</taxon>
    </lineage>
</organism>
<accession>A0A6N7Q0G3</accession>
<evidence type="ECO:0000313" key="2">
    <source>
        <dbReference type="EMBL" id="MRG97297.1"/>
    </source>
</evidence>
<proteinExistence type="predicted"/>
<feature type="domain" description="NAD-dependent epimerase/dehydratase" evidence="1">
    <location>
        <begin position="33"/>
        <end position="255"/>
    </location>
</feature>
<sequence>MGQRPKPQHPLRGCGWNARGPRATLAAMKIAATGITSGVGRRLCEIAREAGHEVAGIARDPTRLDARALSRIGVRVVGGDVEDRRALGDILRGVDVVVHAAAAVGETSNPAEMERVNVGGTRAVIEAAVEAGVPHVVHVSSVAVYGRPDRGRVTEAWPTRTSGLPYEDSKTHAERLALERGRALGLSVVAVRPPMIYGPYDRNFLPRAIATLRKRMMLLVDGGRAPLNVVWVDHVVDVVLRAAERRDLGGEAFNVMDEVDARPPSVREVFEAIARAAELRPPRLSLPYPAAMAAARSLVAAFSLAGRKETPPLTPFVVKLLSRDVVYDASKAVRELGWTPRMRSLEGVSRFSAEIAGKAPAYTQSSRAASPGSAVE</sequence>
<dbReference type="InterPro" id="IPR051783">
    <property type="entry name" value="NAD(P)-dependent_oxidoreduct"/>
</dbReference>
<dbReference type="EMBL" id="WJIE01000016">
    <property type="protein sequence ID" value="MRG97297.1"/>
    <property type="molecule type" value="Genomic_DNA"/>
</dbReference>
<reference evidence="2 3" key="1">
    <citation type="submission" date="2019-10" db="EMBL/GenBank/DDBJ databases">
        <title>A soil myxobacterium in the family Polyangiaceae.</title>
        <authorList>
            <person name="Li Y."/>
            <person name="Wang J."/>
        </authorList>
    </citation>
    <scope>NUCLEOTIDE SEQUENCE [LARGE SCALE GENOMIC DNA]</scope>
    <source>
        <strain evidence="2 3">DSM 14734</strain>
    </source>
</reference>
<name>A0A6N7Q0G3_9BACT</name>
<dbReference type="SUPFAM" id="SSF51735">
    <property type="entry name" value="NAD(P)-binding Rossmann-fold domains"/>
    <property type="match status" value="1"/>
</dbReference>
<dbReference type="GO" id="GO:0005737">
    <property type="term" value="C:cytoplasm"/>
    <property type="evidence" value="ECO:0007669"/>
    <property type="project" value="TreeGrafter"/>
</dbReference>
<dbReference type="AlphaFoldDB" id="A0A6N7Q0G3"/>
<dbReference type="PANTHER" id="PTHR48079">
    <property type="entry name" value="PROTEIN YEEZ"/>
    <property type="match status" value="1"/>
</dbReference>
<evidence type="ECO:0000313" key="3">
    <source>
        <dbReference type="Proteomes" id="UP000440224"/>
    </source>
</evidence>
<dbReference type="Pfam" id="PF01370">
    <property type="entry name" value="Epimerase"/>
    <property type="match status" value="1"/>
</dbReference>
<dbReference type="PANTHER" id="PTHR48079:SF6">
    <property type="entry name" value="NAD(P)-BINDING DOMAIN-CONTAINING PROTEIN-RELATED"/>
    <property type="match status" value="1"/>
</dbReference>
<protein>
    <submittedName>
        <fullName evidence="2">NAD-dependent epimerase/dehydratase family protein</fullName>
    </submittedName>
</protein>
<dbReference type="GO" id="GO:0004029">
    <property type="term" value="F:aldehyde dehydrogenase (NAD+) activity"/>
    <property type="evidence" value="ECO:0007669"/>
    <property type="project" value="TreeGrafter"/>
</dbReference>
<evidence type="ECO:0000259" key="1">
    <source>
        <dbReference type="Pfam" id="PF01370"/>
    </source>
</evidence>
<comment type="caution">
    <text evidence="2">The sequence shown here is derived from an EMBL/GenBank/DDBJ whole genome shotgun (WGS) entry which is preliminary data.</text>
</comment>
<dbReference type="OrthoDB" id="9814124at2"/>
<dbReference type="InterPro" id="IPR001509">
    <property type="entry name" value="Epimerase_deHydtase"/>
</dbReference>
<dbReference type="Proteomes" id="UP000440224">
    <property type="component" value="Unassembled WGS sequence"/>
</dbReference>
<gene>
    <name evidence="2" type="ORF">GF068_36025</name>
</gene>
<dbReference type="Gene3D" id="3.40.50.720">
    <property type="entry name" value="NAD(P)-binding Rossmann-like Domain"/>
    <property type="match status" value="1"/>
</dbReference>
<dbReference type="InterPro" id="IPR036291">
    <property type="entry name" value="NAD(P)-bd_dom_sf"/>
</dbReference>